<keyword evidence="3" id="KW-1185">Reference proteome</keyword>
<reference evidence="3" key="1">
    <citation type="journal article" date="2019" name="Int. J. Syst. Evol. Microbiol.">
        <title>The Global Catalogue of Microorganisms (GCM) 10K type strain sequencing project: providing services to taxonomists for standard genome sequencing and annotation.</title>
        <authorList>
            <consortium name="The Broad Institute Genomics Platform"/>
            <consortium name="The Broad Institute Genome Sequencing Center for Infectious Disease"/>
            <person name="Wu L."/>
            <person name="Ma J."/>
        </authorList>
    </citation>
    <scope>NUCLEOTIDE SEQUENCE [LARGE SCALE GENOMIC DNA]</scope>
    <source>
        <strain evidence="3">NBRC 110140</strain>
    </source>
</reference>
<evidence type="ECO:0000313" key="3">
    <source>
        <dbReference type="Proteomes" id="UP001156694"/>
    </source>
</evidence>
<feature type="transmembrane region" description="Helical" evidence="1">
    <location>
        <begin position="97"/>
        <end position="116"/>
    </location>
</feature>
<feature type="transmembrane region" description="Helical" evidence="1">
    <location>
        <begin position="6"/>
        <end position="29"/>
    </location>
</feature>
<keyword evidence="1" id="KW-1133">Transmembrane helix</keyword>
<evidence type="ECO:0000313" key="2">
    <source>
        <dbReference type="EMBL" id="GLQ34102.1"/>
    </source>
</evidence>
<keyword evidence="1" id="KW-0472">Membrane</keyword>
<dbReference type="Proteomes" id="UP001156694">
    <property type="component" value="Unassembled WGS sequence"/>
</dbReference>
<accession>A0ABQ5VS52</accession>
<proteinExistence type="predicted"/>
<comment type="caution">
    <text evidence="2">The sequence shown here is derived from an EMBL/GenBank/DDBJ whole genome shotgun (WGS) entry which is preliminary data.</text>
</comment>
<protein>
    <submittedName>
        <fullName evidence="2">Uncharacterized protein</fullName>
    </submittedName>
</protein>
<organism evidence="2 3">
    <name type="scientific">Amylibacter marinus</name>
    <dbReference type="NCBI Taxonomy" id="1475483"/>
    <lineage>
        <taxon>Bacteria</taxon>
        <taxon>Pseudomonadati</taxon>
        <taxon>Pseudomonadota</taxon>
        <taxon>Alphaproteobacteria</taxon>
        <taxon>Rhodobacterales</taxon>
        <taxon>Paracoccaceae</taxon>
        <taxon>Amylibacter</taxon>
    </lineage>
</organism>
<dbReference type="RefSeq" id="WP_284375663.1">
    <property type="nucleotide sequence ID" value="NZ_BSNN01000002.1"/>
</dbReference>
<name>A0ABQ5VS52_9RHOB</name>
<gene>
    <name evidence="2" type="ORF">GCM10007939_03850</name>
</gene>
<keyword evidence="1" id="KW-0812">Transmembrane</keyword>
<sequence length="119" mass="12855">MRNTALILGIISGLWGMVVGFFAFGYTVLVDSVGEKAPDLLTQVDDVEKIRVFSLIAPVLALVGGGMVHARPTWSGPLLLLSAAGMLYAFEWRFWTMFPITLCAIAGILAFLAAYTKSD</sequence>
<feature type="transmembrane region" description="Helical" evidence="1">
    <location>
        <begin position="50"/>
        <end position="68"/>
    </location>
</feature>
<dbReference type="EMBL" id="BSNN01000002">
    <property type="protein sequence ID" value="GLQ34102.1"/>
    <property type="molecule type" value="Genomic_DNA"/>
</dbReference>
<evidence type="ECO:0000256" key="1">
    <source>
        <dbReference type="SAM" id="Phobius"/>
    </source>
</evidence>